<accession>A0AAN5Z595</accession>
<sequence length="193" mass="21759">MVDRPTTLPPKSTEILGEKVHSGDEEKPKRMALVAYIGIGDILIARQYDKDSKKWDDVEIQGLDEFFLVHHNVYVAVAAMHDRNMIFLQTPEGPVKAIRHNINSDEWSVDFTVPGNGLTGDMEALVLLGLDVYLVKDGDFKILGTFESGDFVVEDNSEPEFVNRYGNLFLTPPSGARHNYDVSRYTPRNTMGW</sequence>
<evidence type="ECO:0000313" key="3">
    <source>
        <dbReference type="Proteomes" id="UP000537989"/>
    </source>
</evidence>
<evidence type="ECO:0000313" key="2">
    <source>
        <dbReference type="EMBL" id="KAF5233552.1"/>
    </source>
</evidence>
<feature type="region of interest" description="Disordered" evidence="1">
    <location>
        <begin position="1"/>
        <end position="23"/>
    </location>
</feature>
<evidence type="ECO:0000256" key="1">
    <source>
        <dbReference type="SAM" id="MobiDB-lite"/>
    </source>
</evidence>
<reference evidence="2 3" key="1">
    <citation type="submission" date="2020-02" db="EMBL/GenBank/DDBJ databases">
        <title>Identification and distribution of gene clusters putatively required for synthesis of sphingolipid metabolism inhibitors in phylogenetically diverse species of the filamentous fungus Fusarium.</title>
        <authorList>
            <person name="Kim H.-S."/>
            <person name="Busman M."/>
            <person name="Brown D.W."/>
            <person name="Divon H."/>
            <person name="Uhlig S."/>
            <person name="Proctor R.H."/>
        </authorList>
    </citation>
    <scope>NUCLEOTIDE SEQUENCE [LARGE SCALE GENOMIC DNA]</scope>
    <source>
        <strain evidence="2 3">NRRL 2903</strain>
    </source>
</reference>
<comment type="caution">
    <text evidence="2">The sequence shown here is derived from an EMBL/GenBank/DDBJ whole genome shotgun (WGS) entry which is preliminary data.</text>
</comment>
<keyword evidence="3" id="KW-1185">Reference proteome</keyword>
<gene>
    <name evidence="2" type="ORF">FAUST_8096</name>
</gene>
<dbReference type="Proteomes" id="UP000537989">
    <property type="component" value="Unassembled WGS sequence"/>
</dbReference>
<proteinExistence type="predicted"/>
<dbReference type="EMBL" id="JAAMOD010000251">
    <property type="protein sequence ID" value="KAF5233552.1"/>
    <property type="molecule type" value="Genomic_DNA"/>
</dbReference>
<dbReference type="AlphaFoldDB" id="A0AAN5Z595"/>
<name>A0AAN5Z595_FUSAU</name>
<protein>
    <submittedName>
        <fullName evidence="2">Uncharacterized protein</fullName>
    </submittedName>
</protein>
<organism evidence="2 3">
    <name type="scientific">Fusarium austroamericanum</name>
    <dbReference type="NCBI Taxonomy" id="282268"/>
    <lineage>
        <taxon>Eukaryota</taxon>
        <taxon>Fungi</taxon>
        <taxon>Dikarya</taxon>
        <taxon>Ascomycota</taxon>
        <taxon>Pezizomycotina</taxon>
        <taxon>Sordariomycetes</taxon>
        <taxon>Hypocreomycetidae</taxon>
        <taxon>Hypocreales</taxon>
        <taxon>Nectriaceae</taxon>
        <taxon>Fusarium</taxon>
    </lineage>
</organism>